<dbReference type="RefSeq" id="WP_126606551.1">
    <property type="nucleotide sequence ID" value="NZ_AP025145.1"/>
</dbReference>
<dbReference type="GO" id="GO:0042602">
    <property type="term" value="F:riboflavin reductase (NADPH) activity"/>
    <property type="evidence" value="ECO:0007669"/>
    <property type="project" value="TreeGrafter"/>
</dbReference>
<evidence type="ECO:0000313" key="5">
    <source>
        <dbReference type="Proteomes" id="UP001156690"/>
    </source>
</evidence>
<keyword evidence="5" id="KW-1185">Reference proteome</keyword>
<keyword evidence="1" id="KW-0560">Oxidoreductase</keyword>
<dbReference type="SUPFAM" id="SSF50475">
    <property type="entry name" value="FMN-binding split barrel"/>
    <property type="match status" value="1"/>
</dbReference>
<reference evidence="5" key="1">
    <citation type="journal article" date="2019" name="Int. J. Syst. Evol. Microbiol.">
        <title>The Global Catalogue of Microorganisms (GCM) 10K type strain sequencing project: providing services to taxonomists for standard genome sequencing and annotation.</title>
        <authorList>
            <consortium name="The Broad Institute Genomics Platform"/>
            <consortium name="The Broad Institute Genome Sequencing Center for Infectious Disease"/>
            <person name="Wu L."/>
            <person name="Ma J."/>
        </authorList>
    </citation>
    <scope>NUCLEOTIDE SEQUENCE [LARGE SCALE GENOMIC DNA]</scope>
    <source>
        <strain evidence="5">NBRC 15640</strain>
    </source>
</reference>
<accession>A0AAV5P160</accession>
<dbReference type="GO" id="GO:0010181">
    <property type="term" value="F:FMN binding"/>
    <property type="evidence" value="ECO:0007669"/>
    <property type="project" value="InterPro"/>
</dbReference>
<dbReference type="Proteomes" id="UP001156690">
    <property type="component" value="Unassembled WGS sequence"/>
</dbReference>
<protein>
    <submittedName>
        <fullName evidence="4">Flavin reductase</fullName>
    </submittedName>
</protein>
<feature type="compositionally biased region" description="Polar residues" evidence="2">
    <location>
        <begin position="1"/>
        <end position="18"/>
    </location>
</feature>
<dbReference type="EMBL" id="BSNX01000075">
    <property type="protein sequence ID" value="GLQ76249.1"/>
    <property type="molecule type" value="Genomic_DNA"/>
</dbReference>
<dbReference type="InterPro" id="IPR012349">
    <property type="entry name" value="Split_barrel_FMN-bd"/>
</dbReference>
<dbReference type="PANTHER" id="PTHR30466:SF1">
    <property type="entry name" value="FMN REDUCTASE (NADH) RUTF"/>
    <property type="match status" value="1"/>
</dbReference>
<sequence length="182" mass="19372">MSHNSTHISQKPTSQEPTKQGCESLLPQVLRKALGKYPTGVAIVATRTAEGVPIGLTINSFASLSLTPPLVLWSLGTQSPNLENFNDCDHFSINVLSGEQADLAMRFASSKVENKFDGVGYDINSQGVPVIEGAIATLICKNVEQNAAGDHLLLIGHVLSTDSTERSPLVFHQGKFTSLASA</sequence>
<feature type="domain" description="Flavin reductase like" evidence="3">
    <location>
        <begin position="34"/>
        <end position="178"/>
    </location>
</feature>
<dbReference type="InterPro" id="IPR002563">
    <property type="entry name" value="Flavin_Rdtase-like_dom"/>
</dbReference>
<dbReference type="AlphaFoldDB" id="A0AAV5P160"/>
<evidence type="ECO:0000259" key="3">
    <source>
        <dbReference type="SMART" id="SM00903"/>
    </source>
</evidence>
<dbReference type="Pfam" id="PF01613">
    <property type="entry name" value="Flavin_Reduct"/>
    <property type="match status" value="1"/>
</dbReference>
<evidence type="ECO:0000313" key="4">
    <source>
        <dbReference type="EMBL" id="GLQ76249.1"/>
    </source>
</evidence>
<proteinExistence type="predicted"/>
<evidence type="ECO:0000256" key="2">
    <source>
        <dbReference type="SAM" id="MobiDB-lite"/>
    </source>
</evidence>
<feature type="region of interest" description="Disordered" evidence="2">
    <location>
        <begin position="1"/>
        <end position="22"/>
    </location>
</feature>
<evidence type="ECO:0000256" key="1">
    <source>
        <dbReference type="ARBA" id="ARBA00023002"/>
    </source>
</evidence>
<dbReference type="PANTHER" id="PTHR30466">
    <property type="entry name" value="FLAVIN REDUCTASE"/>
    <property type="match status" value="1"/>
</dbReference>
<gene>
    <name evidence="4" type="primary">ntaB</name>
    <name evidence="4" type="ORF">GCM10007932_56120</name>
</gene>
<dbReference type="SMART" id="SM00903">
    <property type="entry name" value="Flavin_Reduct"/>
    <property type="match status" value="1"/>
</dbReference>
<dbReference type="Gene3D" id="2.30.110.10">
    <property type="entry name" value="Electron Transport, Fmn-binding Protein, Chain A"/>
    <property type="match status" value="1"/>
</dbReference>
<organism evidence="4 5">
    <name type="scientific">Vibrio penaeicida</name>
    <dbReference type="NCBI Taxonomy" id="104609"/>
    <lineage>
        <taxon>Bacteria</taxon>
        <taxon>Pseudomonadati</taxon>
        <taxon>Pseudomonadota</taxon>
        <taxon>Gammaproteobacteria</taxon>
        <taxon>Vibrionales</taxon>
        <taxon>Vibrionaceae</taxon>
        <taxon>Vibrio</taxon>
    </lineage>
</organism>
<dbReference type="InterPro" id="IPR050268">
    <property type="entry name" value="NADH-dep_flavin_reductase"/>
</dbReference>
<name>A0AAV5P160_9VIBR</name>
<comment type="caution">
    <text evidence="4">The sequence shown here is derived from an EMBL/GenBank/DDBJ whole genome shotgun (WGS) entry which is preliminary data.</text>
</comment>